<reference evidence="5" key="2">
    <citation type="submission" date="2021-08" db="EMBL/GenBank/DDBJ databases">
        <authorList>
            <person name="Eriksson T."/>
        </authorList>
    </citation>
    <scope>NUCLEOTIDE SEQUENCE</scope>
    <source>
        <strain evidence="5">Stoneville</strain>
        <tissue evidence="5">Whole head</tissue>
    </source>
</reference>
<dbReference type="GO" id="GO:0005634">
    <property type="term" value="C:nucleus"/>
    <property type="evidence" value="ECO:0007669"/>
    <property type="project" value="UniProtKB-SubCell"/>
</dbReference>
<dbReference type="InterPro" id="IPR052338">
    <property type="entry name" value="Transposase_5"/>
</dbReference>
<reference evidence="5" key="1">
    <citation type="journal article" date="2020" name="J Insects Food Feed">
        <title>The yellow mealworm (Tenebrio molitor) genome: a resource for the emerging insects as food and feed industry.</title>
        <authorList>
            <person name="Eriksson T."/>
            <person name="Andere A."/>
            <person name="Kelstrup H."/>
            <person name="Emery V."/>
            <person name="Picard C."/>
        </authorList>
    </citation>
    <scope>NUCLEOTIDE SEQUENCE</scope>
    <source>
        <strain evidence="5">Stoneville</strain>
        <tissue evidence="5">Whole head</tissue>
    </source>
</reference>
<name>A0A8J6HJ64_TENMO</name>
<dbReference type="InterPro" id="IPR047655">
    <property type="entry name" value="Transpos_IS630-like"/>
</dbReference>
<dbReference type="InterPro" id="IPR055247">
    <property type="entry name" value="InsJ-like_HTH"/>
</dbReference>
<dbReference type="Pfam" id="PF13358">
    <property type="entry name" value="DDE_3"/>
    <property type="match status" value="1"/>
</dbReference>
<dbReference type="PANTHER" id="PTHR23022">
    <property type="entry name" value="TRANSPOSABLE ELEMENT-RELATED"/>
    <property type="match status" value="1"/>
</dbReference>
<dbReference type="InterPro" id="IPR002492">
    <property type="entry name" value="Transposase_Tc1-like"/>
</dbReference>
<dbReference type="Proteomes" id="UP000719412">
    <property type="component" value="Unassembled WGS sequence"/>
</dbReference>
<dbReference type="Gene3D" id="3.30.420.10">
    <property type="entry name" value="Ribonuclease H-like superfamily/Ribonuclease H"/>
    <property type="match status" value="1"/>
</dbReference>
<evidence type="ECO:0000313" key="6">
    <source>
        <dbReference type="Proteomes" id="UP000719412"/>
    </source>
</evidence>
<dbReference type="GO" id="GO:0015074">
    <property type="term" value="P:DNA integration"/>
    <property type="evidence" value="ECO:0007669"/>
    <property type="project" value="InterPro"/>
</dbReference>
<comment type="caution">
    <text evidence="5">The sequence shown here is derived from an EMBL/GenBank/DDBJ whole genome shotgun (WGS) entry which is preliminary data.</text>
</comment>
<dbReference type="Pfam" id="PF13518">
    <property type="entry name" value="HTH_28"/>
    <property type="match status" value="1"/>
</dbReference>
<evidence type="ECO:0000313" key="5">
    <source>
        <dbReference type="EMBL" id="KAH0815282.1"/>
    </source>
</evidence>
<feature type="domain" description="Transposase Tc1-like" evidence="2">
    <location>
        <begin position="74"/>
        <end position="143"/>
    </location>
</feature>
<dbReference type="NCBIfam" id="NF033545">
    <property type="entry name" value="transpos_IS630"/>
    <property type="match status" value="1"/>
</dbReference>
<dbReference type="PANTHER" id="PTHR23022:SF135">
    <property type="entry name" value="SI:DKEY-77F5.3"/>
    <property type="match status" value="1"/>
</dbReference>
<dbReference type="AlphaFoldDB" id="A0A8J6HJ64"/>
<keyword evidence="6" id="KW-1185">Reference proteome</keyword>
<evidence type="ECO:0000256" key="1">
    <source>
        <dbReference type="ARBA" id="ARBA00004123"/>
    </source>
</evidence>
<dbReference type="InterPro" id="IPR036397">
    <property type="entry name" value="RNaseH_sf"/>
</dbReference>
<comment type="subcellular location">
    <subcellularLocation>
        <location evidence="1">Nucleus</location>
    </subcellularLocation>
</comment>
<sequence>MNNNREHRHLSEIGVVKLVTLLQEGHSQQEVARRLGVSQSVVSRAWRRYRETGIYHRRQGQGRKRKTTYAEDRLLRISAKRKRFCTARELKNDLQLATGTTVSTDTIRRRLSQAELKPYRPATGPVLTAAHRRARLQFAHRHAEWQIDDWRHVLFTDESRFCLSTNDRRRRVWRRPGEGFVQCAIQEVERFGGGSVMVWGGITFEDRTNLVVVNRGSMTAVRYRDDIIAPVVKPFGAIHRPGFVFMHDNARPHIANVVRQELVAANINVLEWPPRSPDLNPIEHLWDNLDRKIRALENPPRTLHELSIRLQEVWTAIHQEEHGLECTSVSIAATTEQVTSPTPTVTIAHPNLSGHLTFDEHWDYAKLRIAVLKEERKSKNDAGTRGPVPNCSGGQVLIF</sequence>
<proteinExistence type="predicted"/>
<accession>A0A8J6HJ64</accession>
<evidence type="ECO:0000259" key="2">
    <source>
        <dbReference type="Pfam" id="PF01498"/>
    </source>
</evidence>
<organism evidence="5 6">
    <name type="scientific">Tenebrio molitor</name>
    <name type="common">Yellow mealworm beetle</name>
    <dbReference type="NCBI Taxonomy" id="7067"/>
    <lineage>
        <taxon>Eukaryota</taxon>
        <taxon>Metazoa</taxon>
        <taxon>Ecdysozoa</taxon>
        <taxon>Arthropoda</taxon>
        <taxon>Hexapoda</taxon>
        <taxon>Insecta</taxon>
        <taxon>Pterygota</taxon>
        <taxon>Neoptera</taxon>
        <taxon>Endopterygota</taxon>
        <taxon>Coleoptera</taxon>
        <taxon>Polyphaga</taxon>
        <taxon>Cucujiformia</taxon>
        <taxon>Tenebrionidae</taxon>
        <taxon>Tenebrio</taxon>
    </lineage>
</organism>
<feature type="domain" description="Insertion element IS150 protein InsJ-like helix-turn-helix" evidence="4">
    <location>
        <begin position="17"/>
        <end position="60"/>
    </location>
</feature>
<gene>
    <name evidence="5" type="ORF">GEV33_007509</name>
</gene>
<feature type="domain" description="Tc1-like transposase DDE" evidence="3">
    <location>
        <begin position="153"/>
        <end position="301"/>
    </location>
</feature>
<dbReference type="EMBL" id="JABDTM020023298">
    <property type="protein sequence ID" value="KAH0815282.1"/>
    <property type="molecule type" value="Genomic_DNA"/>
</dbReference>
<dbReference type="GO" id="GO:0006313">
    <property type="term" value="P:DNA transposition"/>
    <property type="evidence" value="ECO:0007669"/>
    <property type="project" value="InterPro"/>
</dbReference>
<dbReference type="InterPro" id="IPR009057">
    <property type="entry name" value="Homeodomain-like_sf"/>
</dbReference>
<dbReference type="InterPro" id="IPR038717">
    <property type="entry name" value="Tc1-like_DDE_dom"/>
</dbReference>
<evidence type="ECO:0008006" key="7">
    <source>
        <dbReference type="Google" id="ProtNLM"/>
    </source>
</evidence>
<protein>
    <recommendedName>
        <fullName evidence="7">Transposase</fullName>
    </recommendedName>
</protein>
<dbReference type="Gene3D" id="1.10.10.60">
    <property type="entry name" value="Homeodomain-like"/>
    <property type="match status" value="1"/>
</dbReference>
<evidence type="ECO:0000259" key="3">
    <source>
        <dbReference type="Pfam" id="PF13358"/>
    </source>
</evidence>
<dbReference type="Pfam" id="PF01498">
    <property type="entry name" value="HTH_Tnp_Tc3_2"/>
    <property type="match status" value="1"/>
</dbReference>
<dbReference type="SUPFAM" id="SSF46689">
    <property type="entry name" value="Homeodomain-like"/>
    <property type="match status" value="1"/>
</dbReference>
<evidence type="ECO:0000259" key="4">
    <source>
        <dbReference type="Pfam" id="PF13518"/>
    </source>
</evidence>
<dbReference type="GO" id="GO:0003677">
    <property type="term" value="F:DNA binding"/>
    <property type="evidence" value="ECO:0007669"/>
    <property type="project" value="InterPro"/>
</dbReference>